<dbReference type="GO" id="GO:0031071">
    <property type="term" value="F:cysteine desulfurase activity"/>
    <property type="evidence" value="ECO:0007669"/>
    <property type="project" value="UniProtKB-EC"/>
</dbReference>
<name>A0A1Y4L6N1_9FIRM</name>
<evidence type="ECO:0000313" key="13">
    <source>
        <dbReference type="Proteomes" id="UP000195897"/>
    </source>
</evidence>
<dbReference type="GO" id="GO:0046872">
    <property type="term" value="F:metal ion binding"/>
    <property type="evidence" value="ECO:0007669"/>
    <property type="project" value="UniProtKB-KW"/>
</dbReference>
<comment type="catalytic activity">
    <reaction evidence="9">
        <text>(sulfur carrier)-H + L-cysteine = (sulfur carrier)-SH + L-alanine</text>
        <dbReference type="Rhea" id="RHEA:43892"/>
        <dbReference type="Rhea" id="RHEA-COMP:14737"/>
        <dbReference type="Rhea" id="RHEA-COMP:14739"/>
        <dbReference type="ChEBI" id="CHEBI:29917"/>
        <dbReference type="ChEBI" id="CHEBI:35235"/>
        <dbReference type="ChEBI" id="CHEBI:57972"/>
        <dbReference type="ChEBI" id="CHEBI:64428"/>
        <dbReference type="EC" id="2.8.1.7"/>
    </reaction>
</comment>
<dbReference type="Pfam" id="PF00266">
    <property type="entry name" value="Aminotran_5"/>
    <property type="match status" value="1"/>
</dbReference>
<comment type="similarity">
    <text evidence="2">Belongs to the class-V pyridoxal-phosphate-dependent aminotransferase family. NifS/IscS subfamily.</text>
</comment>
<dbReference type="EMBL" id="NFKK01000010">
    <property type="protein sequence ID" value="OUP52394.1"/>
    <property type="molecule type" value="Genomic_DNA"/>
</dbReference>
<comment type="cofactor">
    <cofactor evidence="1 10">
        <name>pyridoxal 5'-phosphate</name>
        <dbReference type="ChEBI" id="CHEBI:597326"/>
    </cofactor>
</comment>
<keyword evidence="5" id="KW-0479">Metal-binding</keyword>
<gene>
    <name evidence="12" type="ORF">B5F17_09030</name>
</gene>
<dbReference type="RefSeq" id="WP_087373198.1">
    <property type="nucleotide sequence ID" value="NZ_NFKK01000010.1"/>
</dbReference>
<evidence type="ECO:0000256" key="1">
    <source>
        <dbReference type="ARBA" id="ARBA00001933"/>
    </source>
</evidence>
<dbReference type="Gene3D" id="3.40.640.10">
    <property type="entry name" value="Type I PLP-dependent aspartate aminotransferase-like (Major domain)"/>
    <property type="match status" value="1"/>
</dbReference>
<accession>A0A1Y4L6N1</accession>
<dbReference type="InterPro" id="IPR020578">
    <property type="entry name" value="Aminotrans_V_PyrdxlP_BS"/>
</dbReference>
<dbReference type="Gene3D" id="1.10.260.50">
    <property type="match status" value="1"/>
</dbReference>
<evidence type="ECO:0000256" key="6">
    <source>
        <dbReference type="ARBA" id="ARBA00022898"/>
    </source>
</evidence>
<dbReference type="AlphaFoldDB" id="A0A1Y4L6N1"/>
<evidence type="ECO:0000256" key="2">
    <source>
        <dbReference type="ARBA" id="ARBA00006490"/>
    </source>
</evidence>
<evidence type="ECO:0000256" key="7">
    <source>
        <dbReference type="ARBA" id="ARBA00023004"/>
    </source>
</evidence>
<evidence type="ECO:0000256" key="8">
    <source>
        <dbReference type="ARBA" id="ARBA00023014"/>
    </source>
</evidence>
<dbReference type="Gene3D" id="3.90.1150.10">
    <property type="entry name" value="Aspartate Aminotransferase, domain 1"/>
    <property type="match status" value="1"/>
</dbReference>
<protein>
    <recommendedName>
        <fullName evidence="3">cysteine desulfurase</fullName>
        <ecNumber evidence="3">2.8.1.7</ecNumber>
    </recommendedName>
</protein>
<feature type="domain" description="Aminotransferase class V" evidence="11">
    <location>
        <begin position="2"/>
        <end position="360"/>
    </location>
</feature>
<evidence type="ECO:0000256" key="5">
    <source>
        <dbReference type="ARBA" id="ARBA00022723"/>
    </source>
</evidence>
<keyword evidence="7" id="KW-0408">Iron</keyword>
<dbReference type="InterPro" id="IPR016454">
    <property type="entry name" value="Cysteine_dSase"/>
</dbReference>
<dbReference type="InterPro" id="IPR015424">
    <property type="entry name" value="PyrdxlP-dep_Trfase"/>
</dbReference>
<keyword evidence="6" id="KW-0663">Pyridoxal phosphate</keyword>
<evidence type="ECO:0000256" key="3">
    <source>
        <dbReference type="ARBA" id="ARBA00012239"/>
    </source>
</evidence>
<comment type="caution">
    <text evidence="12">The sequence shown here is derived from an EMBL/GenBank/DDBJ whole genome shotgun (WGS) entry which is preliminary data.</text>
</comment>
<dbReference type="InterPro" id="IPR015422">
    <property type="entry name" value="PyrdxlP-dep_Trfase_small"/>
</dbReference>
<proteinExistence type="inferred from homology"/>
<reference evidence="13" key="1">
    <citation type="submission" date="2017-04" db="EMBL/GenBank/DDBJ databases">
        <title>Function of individual gut microbiota members based on whole genome sequencing of pure cultures obtained from chicken caecum.</title>
        <authorList>
            <person name="Medvecky M."/>
            <person name="Cejkova D."/>
            <person name="Polansky O."/>
            <person name="Karasova D."/>
            <person name="Kubasova T."/>
            <person name="Cizek A."/>
            <person name="Rychlik I."/>
        </authorList>
    </citation>
    <scope>NUCLEOTIDE SEQUENCE [LARGE SCALE GENOMIC DNA]</scope>
    <source>
        <strain evidence="13">An180</strain>
    </source>
</reference>
<evidence type="ECO:0000259" key="11">
    <source>
        <dbReference type="Pfam" id="PF00266"/>
    </source>
</evidence>
<dbReference type="SUPFAM" id="SSF53383">
    <property type="entry name" value="PLP-dependent transferases"/>
    <property type="match status" value="1"/>
</dbReference>
<keyword evidence="8" id="KW-0411">Iron-sulfur</keyword>
<keyword evidence="4" id="KW-0808">Transferase</keyword>
<dbReference type="EC" id="2.8.1.7" evidence="3"/>
<dbReference type="GO" id="GO:0051536">
    <property type="term" value="F:iron-sulfur cluster binding"/>
    <property type="evidence" value="ECO:0007669"/>
    <property type="project" value="UniProtKB-KW"/>
</dbReference>
<dbReference type="PANTHER" id="PTHR11601">
    <property type="entry name" value="CYSTEINE DESULFURYLASE FAMILY MEMBER"/>
    <property type="match status" value="1"/>
</dbReference>
<dbReference type="PANTHER" id="PTHR11601:SF34">
    <property type="entry name" value="CYSTEINE DESULFURASE"/>
    <property type="match status" value="1"/>
</dbReference>
<organism evidence="12 13">
    <name type="scientific">Butyricicoccus pullicaecorum</name>
    <dbReference type="NCBI Taxonomy" id="501571"/>
    <lineage>
        <taxon>Bacteria</taxon>
        <taxon>Bacillati</taxon>
        <taxon>Bacillota</taxon>
        <taxon>Clostridia</taxon>
        <taxon>Eubacteriales</taxon>
        <taxon>Butyricicoccaceae</taxon>
        <taxon>Butyricicoccus</taxon>
    </lineage>
</organism>
<evidence type="ECO:0000256" key="10">
    <source>
        <dbReference type="RuleBase" id="RU004504"/>
    </source>
</evidence>
<dbReference type="Proteomes" id="UP000195897">
    <property type="component" value="Unassembled WGS sequence"/>
</dbReference>
<evidence type="ECO:0000313" key="12">
    <source>
        <dbReference type="EMBL" id="OUP52394.1"/>
    </source>
</evidence>
<sequence length="374" mass="40621">MIYADYAATTPIDRRVAASMQPYLEMSFYNPSSLYPAARQVRQAVEQAREQVADLIGATDGRVIFTSGGTESDNLALIGTALHPDNHKRHLITSAVEHHAVLESCAWLERMGFRVTYLPVDRYGRVDPDDLRHAIDADTFLVSVMWVNNEVGAVEDIETLAGIAHEAGVWFHTDAVQAMTTQNVTTEYVDLLTLSSHKIYGPKGAGALYVRDGVPIAPILHGGQQEGHLRGGTENVPSIVGMGKAAQLLQAERAALREDLARWKTRLIDRLSGMDGMIVNSPSGISADSVLHLAFEDIEAEGLLFWLAKAGVAASMGSACDTEHVEPSHVVHAIGLPASYARGCLRLSFGRGLDDSLVDALAERIQTAVTRMRR</sequence>
<dbReference type="PIRSF" id="PIRSF005572">
    <property type="entry name" value="NifS"/>
    <property type="match status" value="1"/>
</dbReference>
<dbReference type="InterPro" id="IPR015421">
    <property type="entry name" value="PyrdxlP-dep_Trfase_major"/>
</dbReference>
<dbReference type="PROSITE" id="PS00595">
    <property type="entry name" value="AA_TRANSFER_CLASS_5"/>
    <property type="match status" value="1"/>
</dbReference>
<dbReference type="InterPro" id="IPR000192">
    <property type="entry name" value="Aminotrans_V_dom"/>
</dbReference>
<evidence type="ECO:0000256" key="9">
    <source>
        <dbReference type="ARBA" id="ARBA00050776"/>
    </source>
</evidence>
<evidence type="ECO:0000256" key="4">
    <source>
        <dbReference type="ARBA" id="ARBA00022679"/>
    </source>
</evidence>
<dbReference type="FunFam" id="3.40.640.10:FF:000084">
    <property type="entry name" value="IscS-like cysteine desulfurase"/>
    <property type="match status" value="1"/>
</dbReference>